<keyword evidence="5" id="KW-1185">Reference proteome</keyword>
<comment type="similarity">
    <text evidence="1">Belongs to the prokaryotic/mitochondrial release factor family.</text>
</comment>
<dbReference type="PROSITE" id="PS00745">
    <property type="entry name" value="RF_PROK_I"/>
    <property type="match status" value="1"/>
</dbReference>
<feature type="region of interest" description="Disordered" evidence="2">
    <location>
        <begin position="103"/>
        <end position="136"/>
    </location>
</feature>
<organism evidence="4 5">
    <name type="scientific">Salinimonas sediminis</name>
    <dbReference type="NCBI Taxonomy" id="2303538"/>
    <lineage>
        <taxon>Bacteria</taxon>
        <taxon>Pseudomonadati</taxon>
        <taxon>Pseudomonadota</taxon>
        <taxon>Gammaproteobacteria</taxon>
        <taxon>Alteromonadales</taxon>
        <taxon>Alteromonadaceae</taxon>
        <taxon>Alteromonas/Salinimonas group</taxon>
        <taxon>Salinimonas</taxon>
    </lineage>
</organism>
<accession>A0A346NHH7</accession>
<dbReference type="GO" id="GO:0004045">
    <property type="term" value="F:peptidyl-tRNA hydrolase activity"/>
    <property type="evidence" value="ECO:0007669"/>
    <property type="project" value="UniProtKB-EC"/>
</dbReference>
<dbReference type="InterPro" id="IPR045853">
    <property type="entry name" value="Pep_chain_release_fac_I_sf"/>
</dbReference>
<proteinExistence type="inferred from homology"/>
<dbReference type="Gene3D" id="3.30.160.20">
    <property type="match status" value="1"/>
</dbReference>
<dbReference type="RefSeq" id="WP_108567713.1">
    <property type="nucleotide sequence ID" value="NZ_CP031769.1"/>
</dbReference>
<evidence type="ECO:0000256" key="1">
    <source>
        <dbReference type="ARBA" id="ARBA00010835"/>
    </source>
</evidence>
<keyword evidence="4" id="KW-0378">Hydrolase</keyword>
<dbReference type="PANTHER" id="PTHR47814:SF1">
    <property type="entry name" value="PEPTIDYL-TRNA HYDROLASE ARFB"/>
    <property type="match status" value="1"/>
</dbReference>
<dbReference type="KEGG" id="salm:D0Y50_00530"/>
<evidence type="ECO:0000313" key="4">
    <source>
        <dbReference type="EMBL" id="AXR04984.1"/>
    </source>
</evidence>
<dbReference type="NCBIfam" id="NF006718">
    <property type="entry name" value="PRK09256.1"/>
    <property type="match status" value="1"/>
</dbReference>
<evidence type="ECO:0000259" key="3">
    <source>
        <dbReference type="PROSITE" id="PS00745"/>
    </source>
</evidence>
<evidence type="ECO:0000313" key="5">
    <source>
        <dbReference type="Proteomes" id="UP000262073"/>
    </source>
</evidence>
<dbReference type="Proteomes" id="UP000262073">
    <property type="component" value="Chromosome"/>
</dbReference>
<gene>
    <name evidence="4" type="ORF">D0Y50_00530</name>
</gene>
<dbReference type="EMBL" id="CP031769">
    <property type="protein sequence ID" value="AXR04984.1"/>
    <property type="molecule type" value="Genomic_DNA"/>
</dbReference>
<reference evidence="4 5" key="1">
    <citation type="submission" date="2018-08" db="EMBL/GenBank/DDBJ databases">
        <title>Salinimonas sediminis sp. nov., a piezophilic bacterium isolated from a deep-sea sediment sample from the New Britain Trench.</title>
        <authorList>
            <person name="Cao J."/>
        </authorList>
    </citation>
    <scope>NUCLEOTIDE SEQUENCE [LARGE SCALE GENOMIC DNA]</scope>
    <source>
        <strain evidence="4 5">N102</strain>
    </source>
</reference>
<dbReference type="AlphaFoldDB" id="A0A346NHH7"/>
<feature type="domain" description="Prokaryotic-type class I peptide chain release factors" evidence="3">
    <location>
        <begin position="21"/>
        <end position="37"/>
    </location>
</feature>
<dbReference type="GO" id="GO:0003747">
    <property type="term" value="F:translation release factor activity"/>
    <property type="evidence" value="ECO:0007669"/>
    <property type="project" value="InterPro"/>
</dbReference>
<dbReference type="SUPFAM" id="SSF75620">
    <property type="entry name" value="Release factor"/>
    <property type="match status" value="1"/>
</dbReference>
<dbReference type="EC" id="3.1.1.29" evidence="4"/>
<sequence>MISISPSLRLDDSEVEMSAVRSQGAGGQNVNKVNTAIHLRFNIAASSLPENIKQRLFDKKDNRVSTEGVFILKAQNYRTQEQNRLDAENRLAQWIASALVEKKKRKPTRISKGAKLRRQDAKKQQSQRKEMRKKIV</sequence>
<dbReference type="OrthoDB" id="9815709at2"/>
<evidence type="ECO:0000256" key="2">
    <source>
        <dbReference type="SAM" id="MobiDB-lite"/>
    </source>
</evidence>
<dbReference type="GO" id="GO:0043022">
    <property type="term" value="F:ribosome binding"/>
    <property type="evidence" value="ECO:0007669"/>
    <property type="project" value="TreeGrafter"/>
</dbReference>
<dbReference type="PANTHER" id="PTHR47814">
    <property type="entry name" value="PEPTIDYL-TRNA HYDROLASE ARFB"/>
    <property type="match status" value="1"/>
</dbReference>
<dbReference type="InterPro" id="IPR000352">
    <property type="entry name" value="Pep_chain_release_fac_I"/>
</dbReference>
<protein>
    <submittedName>
        <fullName evidence="4">Aminoacyl-tRNA hydrolase</fullName>
        <ecNumber evidence="4">3.1.1.29</ecNumber>
    </submittedName>
</protein>
<dbReference type="Pfam" id="PF00472">
    <property type="entry name" value="RF-1"/>
    <property type="match status" value="1"/>
</dbReference>
<dbReference type="GO" id="GO:0072344">
    <property type="term" value="P:rescue of stalled ribosome"/>
    <property type="evidence" value="ECO:0007669"/>
    <property type="project" value="TreeGrafter"/>
</dbReference>
<feature type="compositionally biased region" description="Basic and acidic residues" evidence="2">
    <location>
        <begin position="117"/>
        <end position="129"/>
    </location>
</feature>
<name>A0A346NHH7_9ALTE</name>
<feature type="compositionally biased region" description="Basic residues" evidence="2">
    <location>
        <begin position="103"/>
        <end position="116"/>
    </location>
</feature>